<evidence type="ECO:0000313" key="2">
    <source>
        <dbReference type="Proteomes" id="UP000317410"/>
    </source>
</evidence>
<name>A0A4Y4B6Q4_MICMQ</name>
<dbReference type="AlphaFoldDB" id="A0A4Y4B6Q4"/>
<proteinExistence type="predicted"/>
<dbReference type="Proteomes" id="UP000317410">
    <property type="component" value="Unassembled WGS sequence"/>
</dbReference>
<dbReference type="EMBL" id="BJNQ01000015">
    <property type="protein sequence ID" value="GEC76198.1"/>
    <property type="molecule type" value="Genomic_DNA"/>
</dbReference>
<sequence>MLIDKGSLRSCEQLPDNWQDGAGRLGDMVTLLLDQTQLEVVLSPIERAATFHRDNLRIARDTITKVQLTEDAWTWLRGVPNPGTHIPGVLAAGSWKAAGSLDFVLIRRRRPSVVIDLEGDEHYRRLILTTSHGLALTQALRLDVTDEPANVEEIVATAPVPVSKGRRRPVIRPRPA</sequence>
<organism evidence="1 2">
    <name type="scientific">Microbacterium maritypicum</name>
    <name type="common">Microbacterium liquefaciens</name>
    <dbReference type="NCBI Taxonomy" id="33918"/>
    <lineage>
        <taxon>Bacteria</taxon>
        <taxon>Bacillati</taxon>
        <taxon>Actinomycetota</taxon>
        <taxon>Actinomycetes</taxon>
        <taxon>Micrococcales</taxon>
        <taxon>Microbacteriaceae</taxon>
        <taxon>Microbacterium</taxon>
    </lineage>
</organism>
<evidence type="ECO:0000313" key="1">
    <source>
        <dbReference type="EMBL" id="GEC76198.1"/>
    </source>
</evidence>
<reference evidence="1 2" key="1">
    <citation type="submission" date="2019-06" db="EMBL/GenBank/DDBJ databases">
        <title>Whole genome shotgun sequence of Microbacterium liquefaciens NBRC 15037.</title>
        <authorList>
            <person name="Hosoyama A."/>
            <person name="Uohara A."/>
            <person name="Ohji S."/>
            <person name="Ichikawa N."/>
        </authorList>
    </citation>
    <scope>NUCLEOTIDE SEQUENCE [LARGE SCALE GENOMIC DNA]</scope>
    <source>
        <strain evidence="1 2">NBRC 15037</strain>
    </source>
</reference>
<protein>
    <submittedName>
        <fullName evidence="1">Uncharacterized protein</fullName>
    </submittedName>
</protein>
<gene>
    <name evidence="1" type="ORF">MLI01_23430</name>
</gene>
<accession>A0A4Y4B6Q4</accession>
<comment type="caution">
    <text evidence="1">The sequence shown here is derived from an EMBL/GenBank/DDBJ whole genome shotgun (WGS) entry which is preliminary data.</text>
</comment>